<dbReference type="SUPFAM" id="SSF51206">
    <property type="entry name" value="cAMP-binding domain-like"/>
    <property type="match status" value="1"/>
</dbReference>
<keyword evidence="2" id="KW-0238">DNA-binding</keyword>
<feature type="domain" description="Cyclic nucleotide-binding" evidence="4">
    <location>
        <begin position="9"/>
        <end position="140"/>
    </location>
</feature>
<protein>
    <submittedName>
        <fullName evidence="6">Crp/Fnr family transcriptional regulator</fullName>
    </submittedName>
</protein>
<comment type="caution">
    <text evidence="6">The sequence shown here is derived from an EMBL/GenBank/DDBJ whole genome shotgun (WGS) entry which is preliminary data.</text>
</comment>
<dbReference type="InterPro" id="IPR036388">
    <property type="entry name" value="WH-like_DNA-bd_sf"/>
</dbReference>
<dbReference type="GO" id="GO:0003700">
    <property type="term" value="F:DNA-binding transcription factor activity"/>
    <property type="evidence" value="ECO:0007669"/>
    <property type="project" value="TreeGrafter"/>
</dbReference>
<dbReference type="SMART" id="SM00100">
    <property type="entry name" value="cNMP"/>
    <property type="match status" value="1"/>
</dbReference>
<dbReference type="SMART" id="SM00419">
    <property type="entry name" value="HTH_CRP"/>
    <property type="match status" value="1"/>
</dbReference>
<evidence type="ECO:0000259" key="4">
    <source>
        <dbReference type="PROSITE" id="PS50042"/>
    </source>
</evidence>
<evidence type="ECO:0000313" key="8">
    <source>
        <dbReference type="Proteomes" id="UP000034407"/>
    </source>
</evidence>
<dbReference type="CDD" id="cd00038">
    <property type="entry name" value="CAP_ED"/>
    <property type="match status" value="1"/>
</dbReference>
<dbReference type="Proteomes" id="UP000034407">
    <property type="component" value="Unassembled WGS sequence"/>
</dbReference>
<dbReference type="Pfam" id="PF00027">
    <property type="entry name" value="cNMP_binding"/>
    <property type="match status" value="1"/>
</dbReference>
<reference evidence="6 8" key="1">
    <citation type="submission" date="2015-04" db="EMBL/GenBank/DDBJ databases">
        <title>Microcin producing Clostridium sp. JC272T.</title>
        <authorList>
            <person name="Jyothsna T."/>
            <person name="Sasikala C."/>
            <person name="Ramana C."/>
        </authorList>
    </citation>
    <scope>NUCLEOTIDE SEQUENCE [LARGE SCALE GENOMIC DNA]</scope>
    <source>
        <strain evidence="6 8">JC272</strain>
    </source>
</reference>
<dbReference type="Pfam" id="PF13545">
    <property type="entry name" value="HTH_Crp_2"/>
    <property type="match status" value="1"/>
</dbReference>
<keyword evidence="1" id="KW-0805">Transcription regulation</keyword>
<gene>
    <name evidence="7" type="ORF">VN21_09000</name>
    <name evidence="6" type="ORF">VN21_15280</name>
</gene>
<dbReference type="Gene3D" id="1.10.10.10">
    <property type="entry name" value="Winged helix-like DNA-binding domain superfamily/Winged helix DNA-binding domain"/>
    <property type="match status" value="1"/>
</dbReference>
<dbReference type="InterPro" id="IPR014710">
    <property type="entry name" value="RmlC-like_jellyroll"/>
</dbReference>
<dbReference type="GO" id="GO:0003677">
    <property type="term" value="F:DNA binding"/>
    <property type="evidence" value="ECO:0007669"/>
    <property type="project" value="UniProtKB-KW"/>
</dbReference>
<keyword evidence="3" id="KW-0804">Transcription</keyword>
<dbReference type="EMBL" id="LBBT01000190">
    <property type="protein sequence ID" value="KKY01389.1"/>
    <property type="molecule type" value="Genomic_DNA"/>
</dbReference>
<sequence>MMKINSISIFDNIKPESKEQLENIMTSFHAQRKETLFLEKEFIDNLYFIEKGKVSIYKINENGERKVIFIFKNGDVINDLSLDQEKNTIFACEIFEKSTILKCPTSEFIKIMENDFNLMKNILVHTQNINRRLYRQLKNSSSINIDKKLAAKLYRMGKEFGLEQGEWTLIKANISITYIAEMLGCKRESLSRTMKQLQDYGLVKIINKNIYIKKEGLSKYFKGN</sequence>
<keyword evidence="8" id="KW-1185">Reference proteome</keyword>
<dbReference type="Gene3D" id="2.60.120.10">
    <property type="entry name" value="Jelly Rolls"/>
    <property type="match status" value="1"/>
</dbReference>
<dbReference type="InterPro" id="IPR036390">
    <property type="entry name" value="WH_DNA-bd_sf"/>
</dbReference>
<dbReference type="InterPro" id="IPR000595">
    <property type="entry name" value="cNMP-bd_dom"/>
</dbReference>
<dbReference type="PROSITE" id="PS51063">
    <property type="entry name" value="HTH_CRP_2"/>
    <property type="match status" value="1"/>
</dbReference>
<evidence type="ECO:0000256" key="1">
    <source>
        <dbReference type="ARBA" id="ARBA00023015"/>
    </source>
</evidence>
<dbReference type="InterPro" id="IPR012318">
    <property type="entry name" value="HTH_CRP"/>
</dbReference>
<name>A0A0M3DFS7_9FIRM</name>
<organism evidence="6 8">
    <name type="scientific">Paraclostridium benzoelyticum</name>
    <dbReference type="NCBI Taxonomy" id="1629550"/>
    <lineage>
        <taxon>Bacteria</taxon>
        <taxon>Bacillati</taxon>
        <taxon>Bacillota</taxon>
        <taxon>Clostridia</taxon>
        <taxon>Peptostreptococcales</taxon>
        <taxon>Peptostreptococcaceae</taxon>
        <taxon>Paraclostridium</taxon>
    </lineage>
</organism>
<feature type="domain" description="HTH crp-type" evidence="5">
    <location>
        <begin position="143"/>
        <end position="216"/>
    </location>
</feature>
<proteinExistence type="predicted"/>
<evidence type="ECO:0000259" key="5">
    <source>
        <dbReference type="PROSITE" id="PS51063"/>
    </source>
</evidence>
<dbReference type="PATRIC" id="fig|1629550.3.peg.1243"/>
<dbReference type="InterPro" id="IPR050397">
    <property type="entry name" value="Env_Response_Regulators"/>
</dbReference>
<evidence type="ECO:0000256" key="3">
    <source>
        <dbReference type="ARBA" id="ARBA00023163"/>
    </source>
</evidence>
<dbReference type="EMBL" id="LBBT01000309">
    <property type="protein sequence ID" value="KKY00252.1"/>
    <property type="molecule type" value="Genomic_DNA"/>
</dbReference>
<dbReference type="RefSeq" id="WP_046822960.1">
    <property type="nucleotide sequence ID" value="NZ_LBBT01000190.1"/>
</dbReference>
<dbReference type="PROSITE" id="PS50042">
    <property type="entry name" value="CNMP_BINDING_3"/>
    <property type="match status" value="1"/>
</dbReference>
<evidence type="ECO:0000313" key="6">
    <source>
        <dbReference type="EMBL" id="KKY00252.1"/>
    </source>
</evidence>
<dbReference type="AlphaFoldDB" id="A0A0M3DFS7"/>
<accession>A0A0M3DFS7</accession>
<evidence type="ECO:0000256" key="2">
    <source>
        <dbReference type="ARBA" id="ARBA00023125"/>
    </source>
</evidence>
<dbReference type="PANTHER" id="PTHR24567:SF74">
    <property type="entry name" value="HTH-TYPE TRANSCRIPTIONAL REGULATOR ARCR"/>
    <property type="match status" value="1"/>
</dbReference>
<dbReference type="InterPro" id="IPR018490">
    <property type="entry name" value="cNMP-bd_dom_sf"/>
</dbReference>
<evidence type="ECO:0000313" key="7">
    <source>
        <dbReference type="EMBL" id="KKY01389.1"/>
    </source>
</evidence>
<dbReference type="GO" id="GO:0005829">
    <property type="term" value="C:cytosol"/>
    <property type="evidence" value="ECO:0007669"/>
    <property type="project" value="TreeGrafter"/>
</dbReference>
<dbReference type="PANTHER" id="PTHR24567">
    <property type="entry name" value="CRP FAMILY TRANSCRIPTIONAL REGULATORY PROTEIN"/>
    <property type="match status" value="1"/>
</dbReference>
<dbReference type="SUPFAM" id="SSF46785">
    <property type="entry name" value="Winged helix' DNA-binding domain"/>
    <property type="match status" value="1"/>
</dbReference>